<keyword evidence="2" id="KW-1133">Transmembrane helix</keyword>
<feature type="transmembrane region" description="Helical" evidence="2">
    <location>
        <begin position="400"/>
        <end position="422"/>
    </location>
</feature>
<dbReference type="OrthoDB" id="1747365at2759"/>
<feature type="region of interest" description="Disordered" evidence="1">
    <location>
        <begin position="257"/>
        <end position="282"/>
    </location>
</feature>
<organism evidence="3 4">
    <name type="scientific">Tetracentron sinense</name>
    <name type="common">Spur-leaf</name>
    <dbReference type="NCBI Taxonomy" id="13715"/>
    <lineage>
        <taxon>Eukaryota</taxon>
        <taxon>Viridiplantae</taxon>
        <taxon>Streptophyta</taxon>
        <taxon>Embryophyta</taxon>
        <taxon>Tracheophyta</taxon>
        <taxon>Spermatophyta</taxon>
        <taxon>Magnoliopsida</taxon>
        <taxon>Trochodendrales</taxon>
        <taxon>Trochodendraceae</taxon>
        <taxon>Tetracentron</taxon>
    </lineage>
</organism>
<sequence length="424" mass="46283">MGGGGEVGDLEPREELQWRTTAGGAIGDVGGVCYSLNVDAGIPSENVPLPLSFCYGDDCNCLKYSNGFLEDDQKLLIDTGEKDDLPELPDDQKFFNLPELLDDQKFFDLPELPDDQKFFDSPELYQLDPASVTDESFVELNDLANPMVANYHALGHVDELGHVDASHNTPVNQLGHVDAFHNTPVNDGLFLEISDFSNLVESDPLGFDMEEYLSYFNDTDDNSQYVGEDPVLNQSKEVNGGVVKAFLESPQPFKTHCGDGASSSKQNLEATESELDVQNGEGKHDTLIKRASRMLGCIPAPPAFAAEFPTKDVTVGKNSATHSSNPIHVTTGMIQISSMTINGNEKDWSLGENRDVNFMFYGMTRADLMAADHLISNSVGLEPMGSLLSSNAGSLMVRSGFYLILFSVLILSVSFKIGTYIYSK</sequence>
<keyword evidence="4" id="KW-1185">Reference proteome</keyword>
<evidence type="ECO:0000313" key="4">
    <source>
        <dbReference type="Proteomes" id="UP000655225"/>
    </source>
</evidence>
<reference evidence="3 4" key="1">
    <citation type="submission" date="2020-04" db="EMBL/GenBank/DDBJ databases">
        <title>Plant Genome Project.</title>
        <authorList>
            <person name="Zhang R.-G."/>
        </authorList>
    </citation>
    <scope>NUCLEOTIDE SEQUENCE [LARGE SCALE GENOMIC DNA]</scope>
    <source>
        <strain evidence="3">YNK0</strain>
        <tissue evidence="3">Leaf</tissue>
    </source>
</reference>
<proteinExistence type="predicted"/>
<protein>
    <submittedName>
        <fullName evidence="3">Uncharacterized protein</fullName>
    </submittedName>
</protein>
<evidence type="ECO:0000256" key="2">
    <source>
        <dbReference type="SAM" id="Phobius"/>
    </source>
</evidence>
<dbReference type="AlphaFoldDB" id="A0A834ZCG7"/>
<gene>
    <name evidence="3" type="ORF">HHK36_011247</name>
</gene>
<keyword evidence="2" id="KW-0472">Membrane</keyword>
<accession>A0A834ZCG7</accession>
<dbReference type="OMA" id="NDLANPM"/>
<dbReference type="EMBL" id="JABCRI010000007">
    <property type="protein sequence ID" value="KAF8403150.1"/>
    <property type="molecule type" value="Genomic_DNA"/>
</dbReference>
<evidence type="ECO:0000313" key="3">
    <source>
        <dbReference type="EMBL" id="KAF8403150.1"/>
    </source>
</evidence>
<comment type="caution">
    <text evidence="3">The sequence shown here is derived from an EMBL/GenBank/DDBJ whole genome shotgun (WGS) entry which is preliminary data.</text>
</comment>
<feature type="compositionally biased region" description="Polar residues" evidence="1">
    <location>
        <begin position="261"/>
        <end position="270"/>
    </location>
</feature>
<keyword evidence="2" id="KW-0812">Transmembrane</keyword>
<name>A0A834ZCG7_TETSI</name>
<evidence type="ECO:0000256" key="1">
    <source>
        <dbReference type="SAM" id="MobiDB-lite"/>
    </source>
</evidence>
<dbReference type="Proteomes" id="UP000655225">
    <property type="component" value="Unassembled WGS sequence"/>
</dbReference>